<dbReference type="Gene3D" id="3.40.50.720">
    <property type="entry name" value="NAD(P)-binding Rossmann-like Domain"/>
    <property type="match status" value="1"/>
</dbReference>
<dbReference type="SUPFAM" id="SSF51735">
    <property type="entry name" value="NAD(P)-binding Rossmann-fold domains"/>
    <property type="match status" value="1"/>
</dbReference>
<dbReference type="InterPro" id="IPR050259">
    <property type="entry name" value="SDR"/>
</dbReference>
<protein>
    <submittedName>
        <fullName evidence="2">SDR family oxidoreductase</fullName>
    </submittedName>
</protein>
<comment type="caution">
    <text evidence="2">The sequence shown here is derived from an EMBL/GenBank/DDBJ whole genome shotgun (WGS) entry which is preliminary data.</text>
</comment>
<dbReference type="PANTHER" id="PTHR42879">
    <property type="entry name" value="3-OXOACYL-(ACYL-CARRIER-PROTEIN) REDUCTASE"/>
    <property type="match status" value="1"/>
</dbReference>
<name>A0A831X7Y5_9BACT</name>
<accession>A0A831X7Y5</accession>
<sequence>MDLGLRSKVALVPAASQGLGKAVALAFAREGARLAVCSRRLDAIEATAEEARRLGAEVLALAADLTRAEDIANLVQRTVDQFGGIDILITNAGGPPAGRFDDFDDAAWQAGYELTLLSAIRLIRAALPSMRQRGGGVIITMTSSSIKQPISNLILSNVFRAGVAALAKTLADELAPDNIRVNNVVPGRIATERVAQLDQANAARLGVDVETVRQSMLAQIPLRRYGEPEEFADAVVFLASDRASYITGATLQVDGGMIRSLW</sequence>
<dbReference type="AlphaFoldDB" id="A0A831X7Y5"/>
<dbReference type="PANTHER" id="PTHR42879:SF6">
    <property type="entry name" value="NADPH-DEPENDENT REDUCTASE BACG"/>
    <property type="match status" value="1"/>
</dbReference>
<dbReference type="Pfam" id="PF13561">
    <property type="entry name" value="adh_short_C2"/>
    <property type="match status" value="1"/>
</dbReference>
<evidence type="ECO:0000313" key="2">
    <source>
        <dbReference type="EMBL" id="HEG91707.1"/>
    </source>
</evidence>
<dbReference type="EMBL" id="DSIY01000230">
    <property type="protein sequence ID" value="HEG91707.1"/>
    <property type="molecule type" value="Genomic_DNA"/>
</dbReference>
<proteinExistence type="inferred from homology"/>
<gene>
    <name evidence="2" type="ORF">ENP34_09760</name>
</gene>
<organism evidence="2">
    <name type="scientific">Thermorudis peleae</name>
    <dbReference type="NCBI Taxonomy" id="1382356"/>
    <lineage>
        <taxon>Bacteria</taxon>
        <taxon>Pseudomonadati</taxon>
        <taxon>Thermomicrobiota</taxon>
        <taxon>Thermomicrobia</taxon>
        <taxon>Thermomicrobia incertae sedis</taxon>
        <taxon>Thermorudis</taxon>
    </lineage>
</organism>
<dbReference type="InterPro" id="IPR002347">
    <property type="entry name" value="SDR_fam"/>
</dbReference>
<dbReference type="CDD" id="cd05344">
    <property type="entry name" value="BKR_like_SDR_like"/>
    <property type="match status" value="1"/>
</dbReference>
<reference evidence="2" key="1">
    <citation type="journal article" date="2020" name="mSystems">
        <title>Genome- and Community-Level Interaction Insights into Carbon Utilization and Element Cycling Functions of Hydrothermarchaeota in Hydrothermal Sediment.</title>
        <authorList>
            <person name="Zhou Z."/>
            <person name="Liu Y."/>
            <person name="Xu W."/>
            <person name="Pan J."/>
            <person name="Luo Z.H."/>
            <person name="Li M."/>
        </authorList>
    </citation>
    <scope>NUCLEOTIDE SEQUENCE [LARGE SCALE GENOMIC DNA]</scope>
    <source>
        <strain evidence="2">SpSt-210</strain>
    </source>
</reference>
<dbReference type="PRINTS" id="PR00081">
    <property type="entry name" value="GDHRDH"/>
</dbReference>
<dbReference type="InterPro" id="IPR036291">
    <property type="entry name" value="NAD(P)-bd_dom_sf"/>
</dbReference>
<comment type="similarity">
    <text evidence="1">Belongs to the short-chain dehydrogenases/reductases (SDR) family.</text>
</comment>
<evidence type="ECO:0000256" key="1">
    <source>
        <dbReference type="ARBA" id="ARBA00006484"/>
    </source>
</evidence>
<dbReference type="FunFam" id="3.40.50.720:FF:000084">
    <property type="entry name" value="Short-chain dehydrogenase reductase"/>
    <property type="match status" value="1"/>
</dbReference>